<feature type="non-terminal residue" evidence="1">
    <location>
        <position position="104"/>
    </location>
</feature>
<dbReference type="Proteomes" id="UP000265520">
    <property type="component" value="Unassembled WGS sequence"/>
</dbReference>
<reference evidence="1 2" key="1">
    <citation type="journal article" date="2018" name="Front. Plant Sci.">
        <title>Red Clover (Trifolium pratense) and Zigzag Clover (T. medium) - A Picture of Genomic Similarities and Differences.</title>
        <authorList>
            <person name="Dluhosova J."/>
            <person name="Istvanek J."/>
            <person name="Nedelnik J."/>
            <person name="Repkova J."/>
        </authorList>
    </citation>
    <scope>NUCLEOTIDE SEQUENCE [LARGE SCALE GENOMIC DNA]</scope>
    <source>
        <strain evidence="2">cv. 10/8</strain>
        <tissue evidence="1">Leaf</tissue>
    </source>
</reference>
<dbReference type="AlphaFoldDB" id="A0A392Q5P9"/>
<evidence type="ECO:0008006" key="3">
    <source>
        <dbReference type="Google" id="ProtNLM"/>
    </source>
</evidence>
<accession>A0A392Q5P9</accession>
<comment type="caution">
    <text evidence="1">The sequence shown here is derived from an EMBL/GenBank/DDBJ whole genome shotgun (WGS) entry which is preliminary data.</text>
</comment>
<protein>
    <recommendedName>
        <fullName evidence="3">RNA-directed DNA polymerase (Reverse transcriptase)</fullName>
    </recommendedName>
</protein>
<keyword evidence="2" id="KW-1185">Reference proteome</keyword>
<organism evidence="1 2">
    <name type="scientific">Trifolium medium</name>
    <dbReference type="NCBI Taxonomy" id="97028"/>
    <lineage>
        <taxon>Eukaryota</taxon>
        <taxon>Viridiplantae</taxon>
        <taxon>Streptophyta</taxon>
        <taxon>Embryophyta</taxon>
        <taxon>Tracheophyta</taxon>
        <taxon>Spermatophyta</taxon>
        <taxon>Magnoliopsida</taxon>
        <taxon>eudicotyledons</taxon>
        <taxon>Gunneridae</taxon>
        <taxon>Pentapetalae</taxon>
        <taxon>rosids</taxon>
        <taxon>fabids</taxon>
        <taxon>Fabales</taxon>
        <taxon>Fabaceae</taxon>
        <taxon>Papilionoideae</taxon>
        <taxon>50 kb inversion clade</taxon>
        <taxon>NPAAA clade</taxon>
        <taxon>Hologalegina</taxon>
        <taxon>IRL clade</taxon>
        <taxon>Trifolieae</taxon>
        <taxon>Trifolium</taxon>
    </lineage>
</organism>
<name>A0A392Q5P9_9FABA</name>
<proteinExistence type="predicted"/>
<evidence type="ECO:0000313" key="2">
    <source>
        <dbReference type="Proteomes" id="UP000265520"/>
    </source>
</evidence>
<gene>
    <name evidence="1" type="ORF">A2U01_0040893</name>
</gene>
<evidence type="ECO:0000313" key="1">
    <source>
        <dbReference type="EMBL" id="MCI19733.1"/>
    </source>
</evidence>
<sequence length="104" mass="11827">MIAMEVIHALKRKTRGNKRELALNIDISKAYDKVDWGFLKGMLLRLGFSDKWVQWMMMANIAEATHLMSLLDTYSAASGQEINLSKSEVFFSRNLSKAAQEDLS</sequence>
<dbReference type="EMBL" id="LXQA010116316">
    <property type="protein sequence ID" value="MCI19733.1"/>
    <property type="molecule type" value="Genomic_DNA"/>
</dbReference>